<keyword evidence="2" id="KW-1185">Reference proteome</keyword>
<reference evidence="1" key="1">
    <citation type="submission" date="2015-06" db="EMBL/GenBank/DDBJ databases">
        <authorList>
            <person name="Nguyen H."/>
        </authorList>
    </citation>
    <scope>NUCLEOTIDE SEQUENCE</scope>
    <source>
        <strain evidence="1">DAOM 180753</strain>
    </source>
</reference>
<name>A0AAI9TGZ1_PENTH</name>
<reference evidence="1" key="2">
    <citation type="journal article" date="2016" name="Fungal Biol.">
        <title>Ochratoxin A production by Penicillium thymicola.</title>
        <authorList>
            <person name="Nguyen H.D.T."/>
            <person name="McMullin D.R."/>
            <person name="Ponomareva E."/>
            <person name="Riley R."/>
            <person name="Pomraning K.R."/>
            <person name="Baker S.E."/>
            <person name="Seifert K.A."/>
        </authorList>
    </citation>
    <scope>NUCLEOTIDE SEQUENCE</scope>
    <source>
        <strain evidence="1">DAOM 180753</strain>
    </source>
</reference>
<accession>A0AAI9TGZ1</accession>
<gene>
    <name evidence="1" type="ORF">VN97_g7117</name>
</gene>
<dbReference type="EMBL" id="LACB01000220">
    <property type="protein sequence ID" value="KAJ9486229.1"/>
    <property type="molecule type" value="Genomic_DNA"/>
</dbReference>
<comment type="caution">
    <text evidence="1">The sequence shown here is derived from an EMBL/GenBank/DDBJ whole genome shotgun (WGS) entry which is preliminary data.</text>
</comment>
<dbReference type="Proteomes" id="UP001227192">
    <property type="component" value="Unassembled WGS sequence"/>
</dbReference>
<organism evidence="1 2">
    <name type="scientific">Penicillium thymicola</name>
    <dbReference type="NCBI Taxonomy" id="293382"/>
    <lineage>
        <taxon>Eukaryota</taxon>
        <taxon>Fungi</taxon>
        <taxon>Dikarya</taxon>
        <taxon>Ascomycota</taxon>
        <taxon>Pezizomycotina</taxon>
        <taxon>Eurotiomycetes</taxon>
        <taxon>Eurotiomycetidae</taxon>
        <taxon>Eurotiales</taxon>
        <taxon>Aspergillaceae</taxon>
        <taxon>Penicillium</taxon>
    </lineage>
</organism>
<protein>
    <submittedName>
        <fullName evidence="1">Uncharacterized protein</fullName>
    </submittedName>
</protein>
<dbReference type="AlphaFoldDB" id="A0AAI9TGZ1"/>
<sequence length="70" mass="8163">MDDCHEIRNMRTRGIDAENDRLSTRNFSRPLTAYIPPCNTTILLTYFTQPTNFLYLNQNAIKLNTLKLSI</sequence>
<evidence type="ECO:0000313" key="1">
    <source>
        <dbReference type="EMBL" id="KAJ9486229.1"/>
    </source>
</evidence>
<proteinExistence type="predicted"/>
<evidence type="ECO:0000313" key="2">
    <source>
        <dbReference type="Proteomes" id="UP001227192"/>
    </source>
</evidence>